<dbReference type="AlphaFoldDB" id="A0A5F7Z8A0"/>
<accession>A0A5F7Z8A0</accession>
<dbReference type="Ensembl" id="ENSMMUT00000092180.1">
    <property type="protein sequence ID" value="ENSMMUP00000061765.1"/>
    <property type="gene ID" value="ENSMMUG00000049996.1"/>
</dbReference>
<dbReference type="Bgee" id="ENSMMUG00000049996">
    <property type="expression patterns" value="Expressed in liver and 16 other cell types or tissues"/>
</dbReference>
<evidence type="ECO:0000313" key="3">
    <source>
        <dbReference type="Proteomes" id="UP000006718"/>
    </source>
</evidence>
<organism evidence="2 3">
    <name type="scientific">Macaca mulatta</name>
    <name type="common">Rhesus macaque</name>
    <dbReference type="NCBI Taxonomy" id="9544"/>
    <lineage>
        <taxon>Eukaryota</taxon>
        <taxon>Metazoa</taxon>
        <taxon>Chordata</taxon>
        <taxon>Craniata</taxon>
        <taxon>Vertebrata</taxon>
        <taxon>Euteleostomi</taxon>
        <taxon>Mammalia</taxon>
        <taxon>Eutheria</taxon>
        <taxon>Euarchontoglires</taxon>
        <taxon>Primates</taxon>
        <taxon>Haplorrhini</taxon>
        <taxon>Catarrhini</taxon>
        <taxon>Cercopithecidae</taxon>
        <taxon>Cercopithecinae</taxon>
        <taxon>Macaca</taxon>
    </lineage>
</organism>
<reference evidence="2" key="3">
    <citation type="submission" date="2025-08" db="UniProtKB">
        <authorList>
            <consortium name="Ensembl"/>
        </authorList>
    </citation>
    <scope>IDENTIFICATION</scope>
    <source>
        <strain evidence="2">17573</strain>
    </source>
</reference>
<feature type="region of interest" description="Disordered" evidence="1">
    <location>
        <begin position="56"/>
        <end position="76"/>
    </location>
</feature>
<proteinExistence type="predicted"/>
<dbReference type="VEuPathDB" id="HostDB:ENSMMUG00000049996"/>
<dbReference type="PANTHER" id="PTHR46254">
    <property type="entry name" value="PROTEIN GVQW1-RELATED"/>
    <property type="match status" value="1"/>
</dbReference>
<reference evidence="2" key="2">
    <citation type="submission" date="2019-01" db="EMBL/GenBank/DDBJ databases">
        <authorList>
            <person name="Graves T."/>
            <person name="Eichler E.E."/>
            <person name="Wilson R.K."/>
        </authorList>
    </citation>
    <scope>NUCLEOTIDE SEQUENCE [LARGE SCALE GENOMIC DNA]</scope>
    <source>
        <strain evidence="2">17573</strain>
    </source>
</reference>
<reference evidence="2" key="4">
    <citation type="submission" date="2025-09" db="UniProtKB">
        <authorList>
            <consortium name="Ensembl"/>
        </authorList>
    </citation>
    <scope>IDENTIFICATION</scope>
    <source>
        <strain evidence="2">17573</strain>
    </source>
</reference>
<protein>
    <submittedName>
        <fullName evidence="2">Uncharacterized protein</fullName>
    </submittedName>
</protein>
<feature type="compositionally biased region" description="Polar residues" evidence="1">
    <location>
        <begin position="64"/>
        <end position="74"/>
    </location>
</feature>
<dbReference type="OMA" id="CARPENF"/>
<keyword evidence="3" id="KW-1185">Reference proteome</keyword>
<reference evidence="3" key="1">
    <citation type="journal article" date="2007" name="Science">
        <title>Evolutionary and biomedical insights from the rhesus macaque genome.</title>
        <authorList>
            <person name="Gibbs R.A."/>
            <person name="Rogers J."/>
            <person name="Katze M.G."/>
            <person name="Bumgarner R."/>
            <person name="Weinstock G.M."/>
            <person name="Mardis E.R."/>
            <person name="Remington K.A."/>
            <person name="Strausberg R.L."/>
            <person name="Venter J.C."/>
            <person name="Wilson R.K."/>
            <person name="Batzer M.A."/>
            <person name="Bustamante C.D."/>
            <person name="Eichler E.E."/>
            <person name="Hahn M.W."/>
            <person name="Hardison R.C."/>
            <person name="Makova K.D."/>
            <person name="Miller W."/>
            <person name="Milosavljevic A."/>
            <person name="Palermo R.E."/>
            <person name="Siepel A."/>
            <person name="Sikela J.M."/>
            <person name="Attaway T."/>
            <person name="Bell S."/>
            <person name="Bernard K.E."/>
            <person name="Buhay C.J."/>
            <person name="Chandrabose M.N."/>
            <person name="Dao M."/>
            <person name="Davis C."/>
            <person name="Delehaunty K.D."/>
            <person name="Ding Y."/>
            <person name="Dinh H.H."/>
            <person name="Dugan-Rocha S."/>
            <person name="Fulton L.A."/>
            <person name="Gabisi R.A."/>
            <person name="Garner T.T."/>
            <person name="Godfrey J."/>
            <person name="Hawes A.C."/>
            <person name="Hernandez J."/>
            <person name="Hines S."/>
            <person name="Holder M."/>
            <person name="Hume J."/>
            <person name="Jhangiani S.N."/>
            <person name="Joshi V."/>
            <person name="Khan Z.M."/>
            <person name="Kirkness E.F."/>
            <person name="Cree A."/>
            <person name="Fowler R.G."/>
            <person name="Lee S."/>
            <person name="Lewis L.R."/>
            <person name="Li Z."/>
            <person name="Liu Y.-S."/>
            <person name="Moore S.M."/>
            <person name="Muzny D."/>
            <person name="Nazareth L.V."/>
            <person name="Ngo D.N."/>
            <person name="Okwuonu G.O."/>
            <person name="Pai G."/>
            <person name="Parker D."/>
            <person name="Paul H.A."/>
            <person name="Pfannkoch C."/>
            <person name="Pohl C.S."/>
            <person name="Rogers Y.-H.C."/>
            <person name="Ruiz S.J."/>
            <person name="Sabo A."/>
            <person name="Santibanez J."/>
            <person name="Schneider B.W."/>
            <person name="Smith S.M."/>
            <person name="Sodergren E."/>
            <person name="Svatek A.F."/>
            <person name="Utterback T.R."/>
            <person name="Vattathil S."/>
            <person name="Warren W."/>
            <person name="White C.S."/>
            <person name="Chinwalla A.T."/>
            <person name="Feng Y."/>
            <person name="Halpern A.L."/>
            <person name="Hillier L.W."/>
            <person name="Huang X."/>
            <person name="Minx P."/>
            <person name="Nelson J.O."/>
            <person name="Pepin K.H."/>
            <person name="Qin X."/>
            <person name="Sutton G.G."/>
            <person name="Venter E."/>
            <person name="Walenz B.P."/>
            <person name="Wallis J.W."/>
            <person name="Worley K.C."/>
            <person name="Yang S.-P."/>
            <person name="Jones S.M."/>
            <person name="Marra M.A."/>
            <person name="Rocchi M."/>
            <person name="Schein J.E."/>
            <person name="Baertsch R."/>
            <person name="Clarke L."/>
            <person name="Csuros M."/>
            <person name="Glasscock J."/>
            <person name="Harris R.A."/>
            <person name="Havlak P."/>
            <person name="Jackson A.R."/>
            <person name="Jiang H."/>
            <person name="Liu Y."/>
            <person name="Messina D.N."/>
            <person name="Shen Y."/>
            <person name="Song H.X.-Z."/>
            <person name="Wylie T."/>
            <person name="Zhang L."/>
            <person name="Birney E."/>
            <person name="Han K."/>
            <person name="Konkel M.K."/>
            <person name="Lee J."/>
            <person name="Smit A.F.A."/>
            <person name="Ullmer B."/>
            <person name="Wang H."/>
            <person name="Xing J."/>
            <person name="Burhans R."/>
            <person name="Cheng Z."/>
            <person name="Karro J.E."/>
            <person name="Ma J."/>
            <person name="Raney B."/>
            <person name="She X."/>
            <person name="Cox M.J."/>
            <person name="Demuth J.P."/>
            <person name="Dumas L.J."/>
            <person name="Han S.-G."/>
            <person name="Hopkins J."/>
            <person name="Karimpour-Fard A."/>
            <person name="Kim Y.H."/>
            <person name="Pollack J.R."/>
            <person name="Vinar T."/>
            <person name="Addo-Quaye C."/>
            <person name="Degenhardt J."/>
            <person name="Denby A."/>
            <person name="Hubisz M.J."/>
            <person name="Indap A."/>
            <person name="Kosiol C."/>
            <person name="Lahn B.T."/>
            <person name="Lawson H.A."/>
            <person name="Marklein A."/>
            <person name="Nielsen R."/>
            <person name="Vallender E.J."/>
            <person name="Clark A.G."/>
            <person name="Ferguson B."/>
            <person name="Hernandez R.D."/>
            <person name="Hirani K."/>
            <person name="Kehrer-Sawatzki H."/>
            <person name="Kolb J."/>
            <person name="Patil S."/>
            <person name="Pu L.-L."/>
            <person name="Ren Y."/>
            <person name="Smith D.G."/>
            <person name="Wheeler D.A."/>
            <person name="Schenck I."/>
            <person name="Ball E.V."/>
            <person name="Chen R."/>
            <person name="Cooper D.N."/>
            <person name="Giardine B."/>
            <person name="Hsu F."/>
            <person name="Kent W.J."/>
            <person name="Lesk A."/>
            <person name="Nelson D.L."/>
            <person name="O'brien W.E."/>
            <person name="Pruefer K."/>
            <person name="Stenson P.D."/>
            <person name="Wallace J.C."/>
            <person name="Ke H."/>
            <person name="Liu X.-M."/>
            <person name="Wang P."/>
            <person name="Xiang A.P."/>
            <person name="Yang F."/>
            <person name="Barber G.P."/>
            <person name="Haussler D."/>
            <person name="Karolchik D."/>
            <person name="Kern A.D."/>
            <person name="Kuhn R.M."/>
            <person name="Smith K.E."/>
            <person name="Zwieg A.S."/>
        </authorList>
    </citation>
    <scope>NUCLEOTIDE SEQUENCE [LARGE SCALE GENOMIC DNA]</scope>
    <source>
        <strain evidence="3">17573</strain>
    </source>
</reference>
<evidence type="ECO:0000313" key="2">
    <source>
        <dbReference type="Ensembl" id="ENSMMUP00000061765.1"/>
    </source>
</evidence>
<dbReference type="PANTHER" id="PTHR46254:SF3">
    <property type="entry name" value="SECRETED PROTEIN"/>
    <property type="match status" value="1"/>
</dbReference>
<name>A0A5F7Z8A0_MACMU</name>
<dbReference type="InParanoid" id="A0A5F7Z8A0"/>
<dbReference type="GeneTree" id="ENSGT00940000164709"/>
<sequence>MQWRDLSSPQPPPPRFKRFSCLSLPSSWNYRHDAPPHPATFVFLAETEFVHVGQAGFELPTSGDPPTSASQSARITGVRKELLKALN</sequence>
<evidence type="ECO:0000256" key="1">
    <source>
        <dbReference type="SAM" id="MobiDB-lite"/>
    </source>
</evidence>
<dbReference type="Proteomes" id="UP000006718">
    <property type="component" value="Chromosome 13"/>
</dbReference>
<dbReference type="PRINTS" id="PR02045">
    <property type="entry name" value="F138DOMAIN"/>
</dbReference>